<comment type="caution">
    <text evidence="6">The sequence shown here is derived from an EMBL/GenBank/DDBJ whole genome shotgun (WGS) entry which is preliminary data.</text>
</comment>
<dbReference type="SUPFAM" id="SSF53720">
    <property type="entry name" value="ALDH-like"/>
    <property type="match status" value="1"/>
</dbReference>
<evidence type="ECO:0000256" key="2">
    <source>
        <dbReference type="ARBA" id="ARBA00009986"/>
    </source>
</evidence>
<gene>
    <name evidence="6" type="primary">paaZ</name>
    <name evidence="6" type="ORF">GPZ80_25840</name>
</gene>
<keyword evidence="3" id="KW-0560">Oxidoreductase</keyword>
<evidence type="ECO:0000256" key="3">
    <source>
        <dbReference type="ARBA" id="ARBA00023002"/>
    </source>
</evidence>
<dbReference type="InterPro" id="IPR011966">
    <property type="entry name" value="PaaN-DH"/>
</dbReference>
<dbReference type="InterPro" id="IPR029069">
    <property type="entry name" value="HotDog_dom_sf"/>
</dbReference>
<dbReference type="NCBIfam" id="TIGR02278">
    <property type="entry name" value="PaaN-DH"/>
    <property type="match status" value="1"/>
</dbReference>
<dbReference type="Gene3D" id="3.10.129.10">
    <property type="entry name" value="Hotdog Thioesterase"/>
    <property type="match status" value="1"/>
</dbReference>
<evidence type="ECO:0000259" key="5">
    <source>
        <dbReference type="Pfam" id="PF01575"/>
    </source>
</evidence>
<comment type="similarity">
    <text evidence="2">Belongs to the aldehyde dehydrogenase family.</text>
</comment>
<dbReference type="SUPFAM" id="SSF54637">
    <property type="entry name" value="Thioesterase/thiol ester dehydrase-isomerase"/>
    <property type="match status" value="1"/>
</dbReference>
<feature type="domain" description="Aldehyde dehydrogenase" evidence="4">
    <location>
        <begin position="15"/>
        <end position="444"/>
    </location>
</feature>
<dbReference type="NCBIfam" id="NF008868">
    <property type="entry name" value="PRK11903.1"/>
    <property type="match status" value="1"/>
</dbReference>
<dbReference type="Gene3D" id="3.40.309.10">
    <property type="entry name" value="Aldehyde Dehydrogenase, Chain A, domain 2"/>
    <property type="match status" value="1"/>
</dbReference>
<dbReference type="PANTHER" id="PTHR43111">
    <property type="entry name" value="ALDEHYDE DEHYDROGENASE B-RELATED"/>
    <property type="match status" value="1"/>
</dbReference>
<evidence type="ECO:0000259" key="4">
    <source>
        <dbReference type="Pfam" id="PF00171"/>
    </source>
</evidence>
<dbReference type="Gene3D" id="3.40.605.10">
    <property type="entry name" value="Aldehyde Dehydrogenase, Chain A, domain 1"/>
    <property type="match status" value="1"/>
</dbReference>
<keyword evidence="7" id="KW-1185">Reference proteome</keyword>
<dbReference type="RefSeq" id="WP_187223678.1">
    <property type="nucleotide sequence ID" value="NZ_JABVED010000017.1"/>
</dbReference>
<reference evidence="6 7" key="1">
    <citation type="submission" date="2020-06" db="EMBL/GenBank/DDBJ databases">
        <title>Actinokineospora xiongansis sp. nov., isolated from soil of Baiyangdian.</title>
        <authorList>
            <person name="Zhang X."/>
        </authorList>
    </citation>
    <scope>NUCLEOTIDE SEQUENCE [LARGE SCALE GENOMIC DNA]</scope>
    <source>
        <strain evidence="6 7">HBU206404</strain>
    </source>
</reference>
<dbReference type="Pfam" id="PF00171">
    <property type="entry name" value="Aldedh"/>
    <property type="match status" value="1"/>
</dbReference>
<sequence>MALLRSYVSGRWHTAASDGAPLHDAVTGEEIARISSEGVDMAAALDYGRRTGGPALRELTFHQRAALLKVLASHLLEHKEELYALSAKTGATSRDSLVDVDGGIGVLFAYSGKGRRELPNAKVYVEGPVEPLSKGGTFVGQHIAAPLRGVAVQINAFNFPVWGPLEKFAPAFVAGVPSLIKPGSQTAYLTEKLVELIVNSGIIPEGSIQLVCGSAGDLLDHVTAQDLVSFTGSASTALRLRTHDAVVRNSVRFNAEADSLNCSILGPDATPGTTEFDLFVKQLVAEMTTKAGQKCTAIRRAFVPAALLDDVAQATAERLAKVTIGNPANPDVRMGALAGLEQREEVRRSLKALLDAGDIVYGDLAKVDVIDADPERGAFMSPVLLRADADRAEPHEVEAFGPVSTLMPYTSTDHVVDLAARGHGSLVGSIVTADADFAREVAHGVAPWHGRLLVLDAEDAKESTGHGSPLPGLIHGGPGRAGGGEEMGGIRGVLHHLQRTAIQGSPRMLAEITGQWVAGAPRRTEEVHPFRKSLADLRIGDSVVAGPRTVTQADIDHFSEFTGDTFYAHTDPVAAAANEFFGGIVAHGYLIVSFAAGLFVSPEPGPVLANYGLENLRFLTPVFPGDELTVTLTAKQITPRENAEYGEVRWDADVTKQGGESVAKYDVLTLVAKQ</sequence>
<organism evidence="6 7">
    <name type="scientific">Actinokineospora xionganensis</name>
    <dbReference type="NCBI Taxonomy" id="2684470"/>
    <lineage>
        <taxon>Bacteria</taxon>
        <taxon>Bacillati</taxon>
        <taxon>Actinomycetota</taxon>
        <taxon>Actinomycetes</taxon>
        <taxon>Pseudonocardiales</taxon>
        <taxon>Pseudonocardiaceae</taxon>
        <taxon>Actinokineospora</taxon>
    </lineage>
</organism>
<dbReference type="CDD" id="cd07128">
    <property type="entry name" value="ALDH_MaoC-N"/>
    <property type="match status" value="1"/>
</dbReference>
<dbReference type="InterPro" id="IPR015590">
    <property type="entry name" value="Aldehyde_DH_dom"/>
</dbReference>
<feature type="domain" description="MaoC-like" evidence="5">
    <location>
        <begin position="539"/>
        <end position="649"/>
    </location>
</feature>
<comment type="similarity">
    <text evidence="1">Belongs to the enoyl-CoA hydratase/isomerase family.</text>
</comment>
<proteinExistence type="inferred from homology"/>
<accession>A0ABR7LD22</accession>
<dbReference type="PANTHER" id="PTHR43111:SF1">
    <property type="entry name" value="ALDEHYDE DEHYDROGENASE B-RELATED"/>
    <property type="match status" value="1"/>
</dbReference>
<dbReference type="Pfam" id="PF01575">
    <property type="entry name" value="MaoC_dehydratas"/>
    <property type="match status" value="1"/>
</dbReference>
<dbReference type="InterPro" id="IPR016161">
    <property type="entry name" value="Ald_DH/histidinol_DH"/>
</dbReference>
<protein>
    <submittedName>
        <fullName evidence="6">Phenylacetic acid degradation bifunctional protein PaaZ</fullName>
    </submittedName>
</protein>
<evidence type="ECO:0000256" key="1">
    <source>
        <dbReference type="ARBA" id="ARBA00005254"/>
    </source>
</evidence>
<dbReference type="InterPro" id="IPR002539">
    <property type="entry name" value="MaoC-like_dom"/>
</dbReference>
<dbReference type="InterPro" id="IPR016162">
    <property type="entry name" value="Ald_DH_N"/>
</dbReference>
<name>A0ABR7LD22_9PSEU</name>
<evidence type="ECO:0000313" key="6">
    <source>
        <dbReference type="EMBL" id="MBC6450585.1"/>
    </source>
</evidence>
<dbReference type="EMBL" id="JABVED010000017">
    <property type="protein sequence ID" value="MBC6450585.1"/>
    <property type="molecule type" value="Genomic_DNA"/>
</dbReference>
<evidence type="ECO:0000313" key="7">
    <source>
        <dbReference type="Proteomes" id="UP000734823"/>
    </source>
</evidence>
<dbReference type="Proteomes" id="UP000734823">
    <property type="component" value="Unassembled WGS sequence"/>
</dbReference>
<dbReference type="InterPro" id="IPR016163">
    <property type="entry name" value="Ald_DH_C"/>
</dbReference>